<dbReference type="GO" id="GO:0016787">
    <property type="term" value="F:hydrolase activity"/>
    <property type="evidence" value="ECO:0007669"/>
    <property type="project" value="UniProtKB-KW"/>
</dbReference>
<dbReference type="GO" id="GO:0003684">
    <property type="term" value="F:damaged DNA binding"/>
    <property type="evidence" value="ECO:0007669"/>
    <property type="project" value="InterPro"/>
</dbReference>
<dbReference type="InterPro" id="IPR027417">
    <property type="entry name" value="P-loop_NTPase"/>
</dbReference>
<keyword evidence="5" id="KW-0378">Hydrolase</keyword>
<evidence type="ECO:0000256" key="3">
    <source>
        <dbReference type="ARBA" id="ARBA00022763"/>
    </source>
</evidence>
<feature type="short sequence motif" description="RadA KNRFG motif" evidence="11">
    <location>
        <begin position="257"/>
        <end position="261"/>
    </location>
</feature>
<dbReference type="eggNOG" id="COG1066">
    <property type="taxonomic scope" value="Bacteria"/>
</dbReference>
<dbReference type="InterPro" id="IPR020588">
    <property type="entry name" value="RecA_ATP-bd"/>
</dbReference>
<gene>
    <name evidence="11" type="primary">radA</name>
    <name evidence="16" type="ORF">SAMN05414137_108243</name>
</gene>
<dbReference type="GO" id="GO:0008270">
    <property type="term" value="F:zinc ion binding"/>
    <property type="evidence" value="ECO:0007669"/>
    <property type="project" value="UniProtKB-KW"/>
</dbReference>
<dbReference type="PRINTS" id="PR01874">
    <property type="entry name" value="DNAREPAIRADA"/>
</dbReference>
<dbReference type="SUPFAM" id="SSF52540">
    <property type="entry name" value="P-loop containing nucleoside triphosphate hydrolases"/>
    <property type="match status" value="1"/>
</dbReference>
<proteinExistence type="inferred from homology"/>
<name>A0A1H7Q1E4_STRJI</name>
<comment type="domain">
    <text evidence="11">The middle region has homology to RecA with ATPase motifs including the RadA KNRFG motif, while the C-terminus is homologous to Lon protease.</text>
</comment>
<evidence type="ECO:0000256" key="12">
    <source>
        <dbReference type="NCBIfam" id="TIGR00416"/>
    </source>
</evidence>
<keyword evidence="8 11" id="KW-0346">Stress response</keyword>
<keyword evidence="10 11" id="KW-0234">DNA repair</keyword>
<comment type="similarity">
    <text evidence="11 13">Belongs to the RecA family. RadA subfamily.</text>
</comment>
<dbReference type="InterPro" id="IPR041166">
    <property type="entry name" value="Rubredoxin_2"/>
</dbReference>
<dbReference type="GO" id="GO:0000725">
    <property type="term" value="P:recombinational repair"/>
    <property type="evidence" value="ECO:0007669"/>
    <property type="project" value="UniProtKB-UniRule"/>
</dbReference>
<dbReference type="HAMAP" id="MF_01498">
    <property type="entry name" value="RadA_bact"/>
    <property type="match status" value="1"/>
</dbReference>
<evidence type="ECO:0000256" key="11">
    <source>
        <dbReference type="HAMAP-Rule" id="MF_01498"/>
    </source>
</evidence>
<dbReference type="NCBIfam" id="TIGR00416">
    <property type="entry name" value="sms"/>
    <property type="match status" value="1"/>
</dbReference>
<evidence type="ECO:0000256" key="13">
    <source>
        <dbReference type="RuleBase" id="RU003555"/>
    </source>
</evidence>
<keyword evidence="4 13" id="KW-0863">Zinc-finger</keyword>
<evidence type="ECO:0000256" key="4">
    <source>
        <dbReference type="ARBA" id="ARBA00022771"/>
    </source>
</evidence>
<dbReference type="RefSeq" id="WP_082015261.1">
    <property type="nucleotide sequence ID" value="NZ_BBPN01000024.1"/>
</dbReference>
<reference evidence="17" key="1">
    <citation type="submission" date="2016-10" db="EMBL/GenBank/DDBJ databases">
        <authorList>
            <person name="Varghese N."/>
        </authorList>
    </citation>
    <scope>NUCLEOTIDE SEQUENCE [LARGE SCALE GENOMIC DNA]</scope>
    <source>
        <strain evidence="17">DSM 45096 / BCRC 16803 / CGMCC 4.1857 / CIP 109030 / JCM 12277 / KCTC 19219 / NBRC 100920 / 33214</strain>
    </source>
</reference>
<dbReference type="OrthoDB" id="9803906at2"/>
<feature type="region of interest" description="Disordered" evidence="14">
    <location>
        <begin position="453"/>
        <end position="514"/>
    </location>
</feature>
<dbReference type="CDD" id="cd01121">
    <property type="entry name" value="RadA_SMS_N"/>
    <property type="match status" value="1"/>
</dbReference>
<feature type="compositionally biased region" description="Basic and acidic residues" evidence="14">
    <location>
        <begin position="492"/>
        <end position="502"/>
    </location>
</feature>
<keyword evidence="1 11" id="KW-0479">Metal-binding</keyword>
<evidence type="ECO:0000256" key="8">
    <source>
        <dbReference type="ARBA" id="ARBA00023016"/>
    </source>
</evidence>
<evidence type="ECO:0000256" key="10">
    <source>
        <dbReference type="ARBA" id="ARBA00023204"/>
    </source>
</evidence>
<dbReference type="Pfam" id="PF13541">
    <property type="entry name" value="ChlI"/>
    <property type="match status" value="1"/>
</dbReference>
<dbReference type="Gene3D" id="3.30.230.10">
    <property type="match status" value="1"/>
</dbReference>
<dbReference type="AlphaFoldDB" id="A0A1H7Q1E4"/>
<dbReference type="InterPro" id="IPR020568">
    <property type="entry name" value="Ribosomal_Su5_D2-typ_SF"/>
</dbReference>
<keyword evidence="2 11" id="KW-0547">Nucleotide-binding</keyword>
<dbReference type="PANTHER" id="PTHR32472:SF10">
    <property type="entry name" value="DNA REPAIR PROTEIN RADA-LIKE PROTEIN"/>
    <property type="match status" value="1"/>
</dbReference>
<evidence type="ECO:0000256" key="9">
    <source>
        <dbReference type="ARBA" id="ARBA00023125"/>
    </source>
</evidence>
<accession>A0A1H7Q1E4</accession>
<keyword evidence="9 11" id="KW-0238">DNA-binding</keyword>
<dbReference type="GO" id="GO:0005829">
    <property type="term" value="C:cytosol"/>
    <property type="evidence" value="ECO:0007669"/>
    <property type="project" value="TreeGrafter"/>
</dbReference>
<keyword evidence="17" id="KW-1185">Reference proteome</keyword>
<evidence type="ECO:0000256" key="5">
    <source>
        <dbReference type="ARBA" id="ARBA00022801"/>
    </source>
</evidence>
<keyword evidence="6 13" id="KW-0862">Zinc</keyword>
<feature type="binding site" evidence="11">
    <location>
        <begin position="100"/>
        <end position="107"/>
    </location>
    <ligand>
        <name>ATP</name>
        <dbReference type="ChEBI" id="CHEBI:30616"/>
    </ligand>
</feature>
<evidence type="ECO:0000256" key="2">
    <source>
        <dbReference type="ARBA" id="ARBA00022741"/>
    </source>
</evidence>
<dbReference type="Proteomes" id="UP000183015">
    <property type="component" value="Unassembled WGS sequence"/>
</dbReference>
<dbReference type="PANTHER" id="PTHR32472">
    <property type="entry name" value="DNA REPAIR PROTEIN RADA"/>
    <property type="match status" value="1"/>
</dbReference>
<dbReference type="InterPro" id="IPR014721">
    <property type="entry name" value="Ribsml_uS5_D2-typ_fold_subgr"/>
</dbReference>
<protein>
    <recommendedName>
        <fullName evidence="11 12">DNA repair protein RadA</fullName>
    </recommendedName>
</protein>
<dbReference type="SMART" id="SM00382">
    <property type="entry name" value="AAA"/>
    <property type="match status" value="1"/>
</dbReference>
<dbReference type="InterPro" id="IPR003593">
    <property type="entry name" value="AAA+_ATPase"/>
</dbReference>
<dbReference type="Pfam" id="PF18073">
    <property type="entry name" value="Zn_ribbon_LapB"/>
    <property type="match status" value="1"/>
</dbReference>
<keyword evidence="3 11" id="KW-0227">DNA damage</keyword>
<feature type="compositionally biased region" description="Basic and acidic residues" evidence="14">
    <location>
        <begin position="461"/>
        <end position="472"/>
    </location>
</feature>
<evidence type="ECO:0000313" key="17">
    <source>
        <dbReference type="Proteomes" id="UP000183015"/>
    </source>
</evidence>
<dbReference type="SUPFAM" id="SSF54211">
    <property type="entry name" value="Ribosomal protein S5 domain 2-like"/>
    <property type="match status" value="1"/>
</dbReference>
<dbReference type="GO" id="GO:0005524">
    <property type="term" value="F:ATP binding"/>
    <property type="evidence" value="ECO:0007669"/>
    <property type="project" value="UniProtKB-UniRule"/>
</dbReference>
<dbReference type="EMBL" id="FOAZ01000008">
    <property type="protein sequence ID" value="SEL41961.1"/>
    <property type="molecule type" value="Genomic_DNA"/>
</dbReference>
<dbReference type="FunFam" id="3.30.230.10:FF:000026">
    <property type="entry name" value="DNA repair protein RadA"/>
    <property type="match status" value="1"/>
</dbReference>
<feature type="region of interest" description="Lon-protease-like" evidence="11">
    <location>
        <begin position="356"/>
        <end position="527"/>
    </location>
</feature>
<dbReference type="Pfam" id="PF13481">
    <property type="entry name" value="AAA_25"/>
    <property type="match status" value="1"/>
</dbReference>
<feature type="domain" description="RecA family profile 1" evidence="15">
    <location>
        <begin position="71"/>
        <end position="220"/>
    </location>
</feature>
<dbReference type="FunFam" id="3.40.50.300:FF:000050">
    <property type="entry name" value="DNA repair protein RadA"/>
    <property type="match status" value="1"/>
</dbReference>
<dbReference type="GO" id="GO:0140664">
    <property type="term" value="F:ATP-dependent DNA damage sensor activity"/>
    <property type="evidence" value="ECO:0007669"/>
    <property type="project" value="InterPro"/>
</dbReference>
<evidence type="ECO:0000259" key="15">
    <source>
        <dbReference type="PROSITE" id="PS50162"/>
    </source>
</evidence>
<comment type="function">
    <text evidence="13">DNA-dependent ATPase involved in processing of recombination intermediates, plays a role in repairing DNA breaks. Stimulates the branch migration of RecA-mediated strand transfer reactions, allowing the 3' invading strand to extend heteroduplex DNA faster. Binds ssDNA in the presence of ADP but not other nucleotides, has ATPase activity that is stimulated by ssDNA and various branched DNA structures, but inhibited by SSB. Does not have RecA's homology-searching function.</text>
</comment>
<dbReference type="PROSITE" id="PS50162">
    <property type="entry name" value="RECA_2"/>
    <property type="match status" value="1"/>
</dbReference>
<evidence type="ECO:0000256" key="14">
    <source>
        <dbReference type="SAM" id="MobiDB-lite"/>
    </source>
</evidence>
<keyword evidence="7 11" id="KW-0067">ATP-binding</keyword>
<evidence type="ECO:0000256" key="1">
    <source>
        <dbReference type="ARBA" id="ARBA00022723"/>
    </source>
</evidence>
<sequence>MAARSSSSKAPRSTYRCTECGSTPPKWTGRCTECNAWGTVEEVGGSPAVRTTAAGPVSTPARPIGQVDATVAASRATNIDELDRVLGGGLVPGAVVLLAGEPGVGKSTLLLDVAAKAAGPQHRTLYITGEESASQVRLRADRINALSPHLYLAAETDLAAVLGHIQQVQPSLLILDSVQTVASAELDGAPGGPAQIREVAAALIRESKTRAMSTLLVGHVTKEGAIAGPRLLEHLVDVVLHFEGDRHARLRLIRGVKNRYGATDEVGCFELHDSGIEGLPDPSGLFLTKRAEPVPGTCLTVTLEGRRPLVAEVQALLVDSVIPSPRRATSGLDSPRIAMILAMLERHGGVRLGKMDIYAATVGGVKLSEPSADLAIALALASSAADTPLPQGMVAIGEVGLAGEVRRVTGVERRLAEAARLGFTHALVPPEPGKVPKGMRVVEVATIGDALAAIPGRPGRGSREGSRDDTRGSARRAPRQTRDTDGAQNRRGRVDLTDERQRAVPNYLDIPDSADELMAGWEEIEPE</sequence>
<organism evidence="16 17">
    <name type="scientific">Streptacidiphilus jiangxiensis</name>
    <dbReference type="NCBI Taxonomy" id="235985"/>
    <lineage>
        <taxon>Bacteria</taxon>
        <taxon>Bacillati</taxon>
        <taxon>Actinomycetota</taxon>
        <taxon>Actinomycetes</taxon>
        <taxon>Kitasatosporales</taxon>
        <taxon>Streptomycetaceae</taxon>
        <taxon>Streptacidiphilus</taxon>
    </lineage>
</organism>
<dbReference type="STRING" id="235985.SAMN05414137_108243"/>
<comment type="function">
    <text evidence="11">Plays a role in repairing double-strand DNA breaks, probably involving stabilizing or processing branched DNA or blocked replication forks.</text>
</comment>
<evidence type="ECO:0000313" key="16">
    <source>
        <dbReference type="EMBL" id="SEL41961.1"/>
    </source>
</evidence>
<dbReference type="InterPro" id="IPR004504">
    <property type="entry name" value="DNA_repair_RadA"/>
</dbReference>
<evidence type="ECO:0000256" key="6">
    <source>
        <dbReference type="ARBA" id="ARBA00022833"/>
    </source>
</evidence>
<evidence type="ECO:0000256" key="7">
    <source>
        <dbReference type="ARBA" id="ARBA00022840"/>
    </source>
</evidence>
<dbReference type="Gene3D" id="3.40.50.300">
    <property type="entry name" value="P-loop containing nucleotide triphosphate hydrolases"/>
    <property type="match status" value="1"/>
</dbReference>